<keyword evidence="2" id="KW-0732">Signal</keyword>
<dbReference type="InterPro" id="IPR037522">
    <property type="entry name" value="HD_GYP_dom"/>
</dbReference>
<evidence type="ECO:0000313" key="4">
    <source>
        <dbReference type="EMBL" id="CAG9933825.1"/>
    </source>
</evidence>
<evidence type="ECO:0000256" key="2">
    <source>
        <dbReference type="SAM" id="SignalP"/>
    </source>
</evidence>
<dbReference type="InterPro" id="IPR003607">
    <property type="entry name" value="HD/PDEase_dom"/>
</dbReference>
<proteinExistence type="predicted"/>
<keyword evidence="5" id="KW-1185">Reference proteome</keyword>
<dbReference type="PANTHER" id="PTHR45228:SF5">
    <property type="entry name" value="CYCLIC DI-GMP PHOSPHODIESTERASE VC_1348-RELATED"/>
    <property type="match status" value="1"/>
</dbReference>
<feature type="domain" description="HD-GYP" evidence="3">
    <location>
        <begin position="200"/>
        <end position="395"/>
    </location>
</feature>
<evidence type="ECO:0000313" key="5">
    <source>
        <dbReference type="Proteomes" id="UP000839052"/>
    </source>
</evidence>
<evidence type="ECO:0000259" key="3">
    <source>
        <dbReference type="PROSITE" id="PS51832"/>
    </source>
</evidence>
<dbReference type="EMBL" id="OU912926">
    <property type="protein sequence ID" value="CAG9933825.1"/>
    <property type="molecule type" value="Genomic_DNA"/>
</dbReference>
<feature type="transmembrane region" description="Helical" evidence="1">
    <location>
        <begin position="165"/>
        <end position="187"/>
    </location>
</feature>
<feature type="chain" id="PRO_5045157891" evidence="2">
    <location>
        <begin position="21"/>
        <end position="412"/>
    </location>
</feature>
<feature type="signal peptide" evidence="2">
    <location>
        <begin position="1"/>
        <end position="20"/>
    </location>
</feature>
<dbReference type="SMART" id="SM00471">
    <property type="entry name" value="HDc"/>
    <property type="match status" value="1"/>
</dbReference>
<sequence>MITFKRKVALKIAMVSLALASIASPLAWYISRLNAEKGIVSFAMEESHRVLMHRRDSQRIDMDAEKSARTLVGGLFEIAEIYDSNGIKLAEAMTAEGQLLEHEIHHHAPPSYQDSMYESFNLSADRWVLQVFTPLREGNGNLAGYFEGTRLVPAWQKKQILVDSLTVALMVGLASLLCGGVLFPVVIRLSSETQRKTQELLESHISMMEALGRAIAKRDSITGAHNYRVAWVSAILAETLGIKGDRMQALITGSFLHDTGKIGIPDAILLKPAKLTEDEMKVMRTHVTIGEEIISGSGWLDGAREVVAGHHEKWDGSGYPRGLAGEAIPLVARIFAIVDVFDALCSKRPYKNPLPLTEVMDILQKGSGTHFDPKLLKVFSSIASKVYETTVHASEAEMRALMKKMVRRHFGN</sequence>
<keyword evidence="1" id="KW-0472">Membrane</keyword>
<dbReference type="Gene3D" id="1.10.3210.10">
    <property type="entry name" value="Hypothetical protein af1432"/>
    <property type="match status" value="1"/>
</dbReference>
<accession>A0ABM8Z1P3</accession>
<reference evidence="4 5" key="1">
    <citation type="submission" date="2021-10" db="EMBL/GenBank/DDBJ databases">
        <authorList>
            <person name="Koch H."/>
        </authorList>
    </citation>
    <scope>NUCLEOTIDE SEQUENCE [LARGE SCALE GENOMIC DNA]</scope>
    <source>
        <strain evidence="4">6680</strain>
    </source>
</reference>
<name>A0ABM8Z1P3_9PROT</name>
<dbReference type="CDD" id="cd00077">
    <property type="entry name" value="HDc"/>
    <property type="match status" value="1"/>
</dbReference>
<evidence type="ECO:0000256" key="1">
    <source>
        <dbReference type="SAM" id="Phobius"/>
    </source>
</evidence>
<dbReference type="InterPro" id="IPR052020">
    <property type="entry name" value="Cyclic_di-GMP/3'3'-cGAMP_PDE"/>
</dbReference>
<dbReference type="Pfam" id="PF13487">
    <property type="entry name" value="HD_5"/>
    <property type="match status" value="1"/>
</dbReference>
<keyword evidence="1" id="KW-0812">Transmembrane</keyword>
<dbReference type="SUPFAM" id="SSF109604">
    <property type="entry name" value="HD-domain/PDEase-like"/>
    <property type="match status" value="1"/>
</dbReference>
<dbReference type="Proteomes" id="UP000839052">
    <property type="component" value="Chromosome"/>
</dbReference>
<keyword evidence="1" id="KW-1133">Transmembrane helix</keyword>
<dbReference type="PROSITE" id="PS51832">
    <property type="entry name" value="HD_GYP"/>
    <property type="match status" value="1"/>
</dbReference>
<organism evidence="4 5">
    <name type="scientific">Candidatus Nitrotoga arctica</name>
    <dbReference type="NCBI Taxonomy" id="453162"/>
    <lineage>
        <taxon>Bacteria</taxon>
        <taxon>Pseudomonadati</taxon>
        <taxon>Pseudomonadota</taxon>
        <taxon>Betaproteobacteria</taxon>
        <taxon>Nitrosomonadales</taxon>
        <taxon>Gallionellaceae</taxon>
        <taxon>Candidatus Nitrotoga</taxon>
    </lineage>
</organism>
<protein>
    <submittedName>
        <fullName evidence="4">HD-GYP domain-containing protein</fullName>
    </submittedName>
</protein>
<gene>
    <name evidence="4" type="ORF">NTG6680_2576</name>
</gene>
<dbReference type="PANTHER" id="PTHR45228">
    <property type="entry name" value="CYCLIC DI-GMP PHOSPHODIESTERASE TM_0186-RELATED"/>
    <property type="match status" value="1"/>
</dbReference>
<dbReference type="RefSeq" id="WP_239797549.1">
    <property type="nucleotide sequence ID" value="NZ_OU912926.1"/>
</dbReference>
<feature type="transmembrane region" description="Helical" evidence="1">
    <location>
        <begin position="12"/>
        <end position="30"/>
    </location>
</feature>